<feature type="compositionally biased region" description="Basic residues" evidence="1">
    <location>
        <begin position="323"/>
        <end position="337"/>
    </location>
</feature>
<dbReference type="Proteomes" id="UP001161247">
    <property type="component" value="Chromosome 1"/>
</dbReference>
<proteinExistence type="predicted"/>
<reference evidence="3" key="1">
    <citation type="submission" date="2023-03" db="EMBL/GenBank/DDBJ databases">
        <authorList>
            <person name="Julca I."/>
        </authorList>
    </citation>
    <scope>NUCLEOTIDE SEQUENCE</scope>
</reference>
<accession>A0AAV1C5E8</accession>
<protein>
    <submittedName>
        <fullName evidence="3">OLC1v1024710C1</fullName>
    </submittedName>
</protein>
<dbReference type="PANTHER" id="PTHR31286">
    <property type="entry name" value="GLYCINE-RICH CELL WALL STRUCTURAL PROTEIN 1.8-LIKE"/>
    <property type="match status" value="1"/>
</dbReference>
<feature type="compositionally biased region" description="Basic and acidic residues" evidence="1">
    <location>
        <begin position="224"/>
        <end position="241"/>
    </location>
</feature>
<sequence>MFEEDHEILMEEGDLIFDLNGPIPKAIISEKVEEQLSLPWENVLIVKPMGLSMTLNQIRSRLYTLWYNTNGFAVMDVERDYVMVKFWNEKDAKSILQSGPWMLSNSYLHVQKWDRSFDDVTNKIKRMVVWIRLPGLPVHYYNQSFLRRLGRLMGKVIHIDHQTAAKSRGKFTRMAIEIDMEKPVCTQFEMKGRIQHVEYENMPFLCQACCMIGHSTSKCVNTQEEQRADEVRRVKGKKSAETEGGATAGPSKQSDWVEVTKRGKPSNQQAKTTIDYPREGIISGSLFSSLQDLNQENAELPPIPRNVEKEKTVEDGPTPSPKIRPRNGRSRERRAHSTGRLTTPVREETDGCLSTNPPTPTPENHQPKTMLTQTQGAQTRKSTRKNTQKLLAPEIEIPTTQKDNGNPITSPEALVIKEPTLAYKIYLAPTTLDSLKHQAISIQVEPKPSLSSHKPTQDLAKSGTLQLPPKIDQISAKIPLDIPQEPDKAEVQAQETPSTGSIVGLEDIVLQEGQCCAMEEDTEASPVVQRSL</sequence>
<feature type="region of interest" description="Disordered" evidence="1">
    <location>
        <begin position="298"/>
        <end position="386"/>
    </location>
</feature>
<dbReference type="EMBL" id="OX459118">
    <property type="protein sequence ID" value="CAI9090027.1"/>
    <property type="molecule type" value="Genomic_DNA"/>
</dbReference>
<keyword evidence="4" id="KW-1185">Reference proteome</keyword>
<feature type="compositionally biased region" description="Polar residues" evidence="1">
    <location>
        <begin position="352"/>
        <end position="380"/>
    </location>
</feature>
<organism evidence="3 4">
    <name type="scientific">Oldenlandia corymbosa var. corymbosa</name>
    <dbReference type="NCBI Taxonomy" id="529605"/>
    <lineage>
        <taxon>Eukaryota</taxon>
        <taxon>Viridiplantae</taxon>
        <taxon>Streptophyta</taxon>
        <taxon>Embryophyta</taxon>
        <taxon>Tracheophyta</taxon>
        <taxon>Spermatophyta</taxon>
        <taxon>Magnoliopsida</taxon>
        <taxon>eudicotyledons</taxon>
        <taxon>Gunneridae</taxon>
        <taxon>Pentapetalae</taxon>
        <taxon>asterids</taxon>
        <taxon>lamiids</taxon>
        <taxon>Gentianales</taxon>
        <taxon>Rubiaceae</taxon>
        <taxon>Rubioideae</taxon>
        <taxon>Spermacoceae</taxon>
        <taxon>Hedyotis-Oldenlandia complex</taxon>
        <taxon>Oldenlandia</taxon>
    </lineage>
</organism>
<dbReference type="InterPro" id="IPR025558">
    <property type="entry name" value="DUF4283"/>
</dbReference>
<evidence type="ECO:0000256" key="1">
    <source>
        <dbReference type="SAM" id="MobiDB-lite"/>
    </source>
</evidence>
<dbReference type="Pfam" id="PF14111">
    <property type="entry name" value="DUF4283"/>
    <property type="match status" value="1"/>
</dbReference>
<feature type="region of interest" description="Disordered" evidence="1">
    <location>
        <begin position="221"/>
        <end position="276"/>
    </location>
</feature>
<name>A0AAV1C5E8_OLDCO</name>
<dbReference type="InterPro" id="IPR040256">
    <property type="entry name" value="At4g02000-like"/>
</dbReference>
<gene>
    <name evidence="3" type="ORF">OLC1_LOCUS2273</name>
</gene>
<dbReference type="PANTHER" id="PTHR31286:SF173">
    <property type="entry name" value="DUF4283 DOMAIN-CONTAINING PROTEIN"/>
    <property type="match status" value="1"/>
</dbReference>
<dbReference type="AlphaFoldDB" id="A0AAV1C5E8"/>
<evidence type="ECO:0000313" key="3">
    <source>
        <dbReference type="EMBL" id="CAI9090027.1"/>
    </source>
</evidence>
<evidence type="ECO:0000313" key="4">
    <source>
        <dbReference type="Proteomes" id="UP001161247"/>
    </source>
</evidence>
<evidence type="ECO:0000259" key="2">
    <source>
        <dbReference type="Pfam" id="PF14111"/>
    </source>
</evidence>
<feature type="domain" description="DUF4283" evidence="2">
    <location>
        <begin position="40"/>
        <end position="118"/>
    </location>
</feature>